<evidence type="ECO:0000259" key="7">
    <source>
        <dbReference type="Pfam" id="PF03328"/>
    </source>
</evidence>
<accession>A0A2R4M9R4</accession>
<keyword evidence="4" id="KW-0456">Lyase</keyword>
<comment type="similarity">
    <text evidence="2">Belongs to the HpcH/HpaI aldolase family.</text>
</comment>
<dbReference type="STRING" id="1122213.GCA_000423365_02775"/>
<evidence type="ECO:0000256" key="4">
    <source>
        <dbReference type="ARBA" id="ARBA00023239"/>
    </source>
</evidence>
<dbReference type="Pfam" id="PF03328">
    <property type="entry name" value="HpcH_HpaI"/>
    <property type="match status" value="1"/>
</dbReference>
<evidence type="ECO:0000313" key="9">
    <source>
        <dbReference type="Proteomes" id="UP000258927"/>
    </source>
</evidence>
<evidence type="ECO:0000256" key="2">
    <source>
        <dbReference type="ARBA" id="ARBA00005568"/>
    </source>
</evidence>
<dbReference type="RefSeq" id="WP_117394556.1">
    <property type="nucleotide sequence ID" value="NZ_CP021330.1"/>
</dbReference>
<dbReference type="InterPro" id="IPR015813">
    <property type="entry name" value="Pyrv/PenolPyrv_kinase-like_dom"/>
</dbReference>
<proteinExistence type="inferred from homology"/>
<feature type="domain" description="HpcH/HpaI aldolase/citrate lyase" evidence="7">
    <location>
        <begin position="18"/>
        <end position="243"/>
    </location>
</feature>
<keyword evidence="5" id="KW-0670">Pyruvate</keyword>
<dbReference type="SUPFAM" id="SSF51621">
    <property type="entry name" value="Phosphoenolpyruvate/pyruvate domain"/>
    <property type="match status" value="1"/>
</dbReference>
<comment type="cofactor">
    <cofactor evidence="1">
        <name>a divalent metal cation</name>
        <dbReference type="ChEBI" id="CHEBI:60240"/>
    </cofactor>
</comment>
<evidence type="ECO:0000256" key="3">
    <source>
        <dbReference type="ARBA" id="ARBA00022723"/>
    </source>
</evidence>
<dbReference type="NCBIfam" id="TIGR02311">
    <property type="entry name" value="HpaI"/>
    <property type="match status" value="1"/>
</dbReference>
<dbReference type="FunFam" id="3.20.20.60:FF:000004">
    <property type="entry name" value="5-keto-4-deoxy-D-glucarate aldolase"/>
    <property type="match status" value="1"/>
</dbReference>
<dbReference type="GO" id="GO:0005737">
    <property type="term" value="C:cytoplasm"/>
    <property type="evidence" value="ECO:0007669"/>
    <property type="project" value="UniProtKB-ARBA"/>
</dbReference>
<comment type="catalytic activity">
    <reaction evidence="6">
        <text>D-glyceraldehyde + pyruvate = 2-dehydro-3-deoxy-L-galactonate</text>
        <dbReference type="Rhea" id="RHEA:80055"/>
        <dbReference type="ChEBI" id="CHEBI:15361"/>
        <dbReference type="ChEBI" id="CHEBI:17378"/>
        <dbReference type="ChEBI" id="CHEBI:75545"/>
    </reaction>
</comment>
<reference evidence="8 9" key="1">
    <citation type="submission" date="2017-05" db="EMBL/GenBank/DDBJ databases">
        <title>Genome Analysis of Maritalea myrionectae HL2708#5.</title>
        <authorList>
            <consortium name="Cotde Inc.-PKNU"/>
            <person name="Jang D."/>
            <person name="Oh H.-M."/>
        </authorList>
    </citation>
    <scope>NUCLEOTIDE SEQUENCE [LARGE SCALE GENOMIC DNA]</scope>
    <source>
        <strain evidence="8 9">HL2708#5</strain>
    </source>
</reference>
<dbReference type="InterPro" id="IPR050251">
    <property type="entry name" value="HpcH-HpaI_aldolase"/>
</dbReference>
<evidence type="ECO:0000313" key="8">
    <source>
        <dbReference type="EMBL" id="AVX02606.1"/>
    </source>
</evidence>
<dbReference type="KEGG" id="mmyr:MXMO3_00058"/>
<dbReference type="PANTHER" id="PTHR30502">
    <property type="entry name" value="2-KETO-3-DEOXY-L-RHAMNONATE ALDOLASE"/>
    <property type="match status" value="1"/>
</dbReference>
<dbReference type="InterPro" id="IPR012689">
    <property type="entry name" value="HpaI"/>
</dbReference>
<evidence type="ECO:0000256" key="5">
    <source>
        <dbReference type="ARBA" id="ARBA00023317"/>
    </source>
</evidence>
<dbReference type="InterPro" id="IPR040442">
    <property type="entry name" value="Pyrv_kinase-like_dom_sf"/>
</dbReference>
<dbReference type="Proteomes" id="UP000258927">
    <property type="component" value="Chromosome"/>
</dbReference>
<name>A0A2R4M9R4_9HYPH</name>
<keyword evidence="3" id="KW-0479">Metal-binding</keyword>
<dbReference type="InterPro" id="IPR005000">
    <property type="entry name" value="Aldolase/citrate-lyase_domain"/>
</dbReference>
<gene>
    <name evidence="8" type="ORF">MXMO3_00058</name>
</gene>
<dbReference type="GO" id="GO:0010124">
    <property type="term" value="P:phenylacetate catabolic process"/>
    <property type="evidence" value="ECO:0007669"/>
    <property type="project" value="InterPro"/>
</dbReference>
<dbReference type="EMBL" id="CP021330">
    <property type="protein sequence ID" value="AVX02606.1"/>
    <property type="molecule type" value="Genomic_DNA"/>
</dbReference>
<dbReference type="GO" id="GO:0046872">
    <property type="term" value="F:metal ion binding"/>
    <property type="evidence" value="ECO:0007669"/>
    <property type="project" value="UniProtKB-KW"/>
</dbReference>
<evidence type="ECO:0000256" key="6">
    <source>
        <dbReference type="ARBA" id="ARBA00045074"/>
    </source>
</evidence>
<organism evidence="8 9">
    <name type="scientific">Maritalea myrionectae</name>
    <dbReference type="NCBI Taxonomy" id="454601"/>
    <lineage>
        <taxon>Bacteria</taxon>
        <taxon>Pseudomonadati</taxon>
        <taxon>Pseudomonadota</taxon>
        <taxon>Alphaproteobacteria</taxon>
        <taxon>Hyphomicrobiales</taxon>
        <taxon>Devosiaceae</taxon>
        <taxon>Maritalea</taxon>
    </lineage>
</organism>
<sequence>MPAPINKFKAAILKSEKQIGLWMGLTNAYTAEICAGAGFDWLVIDGEHAPNDLQSTLAQLQALAAYPVSPVVRVPIGETWLIKQVLDLGAQNILVPMVESAAQAEEMVRAIKYPPQGVRGVGAALARASQFNRIGDYLQTANEQTCLIVQVESQVGIDAIEEIGQVEGVDGIFIGPADLGADMGYLGRPGEQVVKDAVLDGIAKIVATGKAAGVLSADKVFARACLDQGASFVAVGTDVTLFSGATSKLAEEFTGAS</sequence>
<dbReference type="PANTHER" id="PTHR30502:SF0">
    <property type="entry name" value="PHOSPHOENOLPYRUVATE CARBOXYLASE FAMILY PROTEIN"/>
    <property type="match status" value="1"/>
</dbReference>
<evidence type="ECO:0000256" key="1">
    <source>
        <dbReference type="ARBA" id="ARBA00001968"/>
    </source>
</evidence>
<keyword evidence="9" id="KW-1185">Reference proteome</keyword>
<dbReference type="AlphaFoldDB" id="A0A2R4M9R4"/>
<dbReference type="GO" id="GO:0016832">
    <property type="term" value="F:aldehyde-lyase activity"/>
    <property type="evidence" value="ECO:0007669"/>
    <property type="project" value="TreeGrafter"/>
</dbReference>
<protein>
    <submittedName>
        <fullName evidence="8">4-hydroxy-2-oxoheptanedioate aldolase</fullName>
    </submittedName>
</protein>
<dbReference type="Gene3D" id="3.20.20.60">
    <property type="entry name" value="Phosphoenolpyruvate-binding domains"/>
    <property type="match status" value="1"/>
</dbReference>